<name>A0A367PKN0_CUPNE</name>
<dbReference type="Gene3D" id="2.50.20.10">
    <property type="entry name" value="Lipoprotein localisation LolA/LolB/LppX"/>
    <property type="match status" value="1"/>
</dbReference>
<dbReference type="AlphaFoldDB" id="A0A367PKN0"/>
<sequence>MRMAEFLGNAHAFSVKLRGGYDVVQPSGQKIEYGELRNITVSRPERLRVESERSDGTKTLAVFTGKEITVVDFANKVYAIEPQPGNLDDTIVHFVRDLHLRFPLAMLLVSRLPAEFDERVRQVAYVEKTNIQGIPTHHLAARSDAVDIQIWVADGNQPYPVRVVLTYKNEPGQPQFRAQLSDWNFTPKLADDTFVARPPDGAQKIAFAAQIPTASAEARKAASAKGAGK</sequence>
<dbReference type="EMBL" id="QDHA01000024">
    <property type="protein sequence ID" value="RCJ08368.1"/>
    <property type="molecule type" value="Genomic_DNA"/>
</dbReference>
<accession>A0A367PKN0</accession>
<gene>
    <name evidence="2" type="ORF">DDK22_10655</name>
</gene>
<dbReference type="InterPro" id="IPR029046">
    <property type="entry name" value="LolA/LolB/LppX"/>
</dbReference>
<evidence type="ECO:0000256" key="1">
    <source>
        <dbReference type="ARBA" id="ARBA00022729"/>
    </source>
</evidence>
<dbReference type="SUPFAM" id="SSF89392">
    <property type="entry name" value="Prokaryotic lipoproteins and lipoprotein localization factors"/>
    <property type="match status" value="1"/>
</dbReference>
<keyword evidence="1" id="KW-0732">Signal</keyword>
<dbReference type="Pfam" id="PF09865">
    <property type="entry name" value="DUF2092"/>
    <property type="match status" value="1"/>
</dbReference>
<evidence type="ECO:0000313" key="3">
    <source>
        <dbReference type="Proteomes" id="UP000253501"/>
    </source>
</evidence>
<organism evidence="2 3">
    <name type="scientific">Cupriavidus necator</name>
    <name type="common">Alcaligenes eutrophus</name>
    <name type="synonym">Ralstonia eutropha</name>
    <dbReference type="NCBI Taxonomy" id="106590"/>
    <lineage>
        <taxon>Bacteria</taxon>
        <taxon>Pseudomonadati</taxon>
        <taxon>Pseudomonadota</taxon>
        <taxon>Betaproteobacteria</taxon>
        <taxon>Burkholderiales</taxon>
        <taxon>Burkholderiaceae</taxon>
        <taxon>Cupriavidus</taxon>
    </lineage>
</organism>
<comment type="caution">
    <text evidence="2">The sequence shown here is derived from an EMBL/GenBank/DDBJ whole genome shotgun (WGS) entry which is preliminary data.</text>
</comment>
<dbReference type="InterPro" id="IPR019207">
    <property type="entry name" value="DUF2092"/>
</dbReference>
<protein>
    <submittedName>
        <fullName evidence="2">DUF2092 domain-containing protein</fullName>
    </submittedName>
</protein>
<evidence type="ECO:0000313" key="2">
    <source>
        <dbReference type="EMBL" id="RCJ08368.1"/>
    </source>
</evidence>
<dbReference type="Proteomes" id="UP000253501">
    <property type="component" value="Unassembled WGS sequence"/>
</dbReference>
<proteinExistence type="predicted"/>
<reference evidence="2 3" key="1">
    <citation type="submission" date="2018-04" db="EMBL/GenBank/DDBJ databases">
        <title>Cupriavidus necator CR12 genome sequencing and assembly.</title>
        <authorList>
            <person name="Ben Fekih I."/>
            <person name="Mazhar H.S."/>
            <person name="Bello S.K."/>
            <person name="Rensing C."/>
        </authorList>
    </citation>
    <scope>NUCLEOTIDE SEQUENCE [LARGE SCALE GENOMIC DNA]</scope>
    <source>
        <strain evidence="2 3">CR12</strain>
    </source>
</reference>